<evidence type="ECO:0000256" key="1">
    <source>
        <dbReference type="SAM" id="MobiDB-lite"/>
    </source>
</evidence>
<name>E3N4J7_CAERE</name>
<gene>
    <name evidence="2" type="ORF">CRE_29134</name>
</gene>
<protein>
    <recommendedName>
        <fullName evidence="4">Homeobox domain-containing protein</fullName>
    </recommendedName>
</protein>
<feature type="compositionally biased region" description="Polar residues" evidence="1">
    <location>
        <begin position="23"/>
        <end position="33"/>
    </location>
</feature>
<dbReference type="AlphaFoldDB" id="E3N4J7"/>
<feature type="region of interest" description="Disordered" evidence="1">
    <location>
        <begin position="1"/>
        <end position="35"/>
    </location>
</feature>
<keyword evidence="3" id="KW-1185">Reference proteome</keyword>
<accession>E3N4J7</accession>
<dbReference type="InParanoid" id="E3N4J7"/>
<evidence type="ECO:0000313" key="2">
    <source>
        <dbReference type="EMBL" id="EFO85568.1"/>
    </source>
</evidence>
<dbReference type="Proteomes" id="UP000008281">
    <property type="component" value="Unassembled WGS sequence"/>
</dbReference>
<dbReference type="EMBL" id="DS268526">
    <property type="protein sequence ID" value="EFO85568.1"/>
    <property type="molecule type" value="Genomic_DNA"/>
</dbReference>
<evidence type="ECO:0000313" key="3">
    <source>
        <dbReference type="Proteomes" id="UP000008281"/>
    </source>
</evidence>
<proteinExistence type="predicted"/>
<sequence length="65" mass="7426">MGPNKPKSNNGKKTKNRGRQQVGIANTEQTPSETRFKEFHCPTTEQCEIWGQQIELTGTQVYNFI</sequence>
<organism evidence="3">
    <name type="scientific">Caenorhabditis remanei</name>
    <name type="common">Caenorhabditis vulgaris</name>
    <dbReference type="NCBI Taxonomy" id="31234"/>
    <lineage>
        <taxon>Eukaryota</taxon>
        <taxon>Metazoa</taxon>
        <taxon>Ecdysozoa</taxon>
        <taxon>Nematoda</taxon>
        <taxon>Chromadorea</taxon>
        <taxon>Rhabditida</taxon>
        <taxon>Rhabditina</taxon>
        <taxon>Rhabditomorpha</taxon>
        <taxon>Rhabditoidea</taxon>
        <taxon>Rhabditidae</taxon>
        <taxon>Peloderinae</taxon>
        <taxon>Caenorhabditis</taxon>
    </lineage>
</organism>
<evidence type="ECO:0008006" key="4">
    <source>
        <dbReference type="Google" id="ProtNLM"/>
    </source>
</evidence>
<reference evidence="2" key="1">
    <citation type="submission" date="2007-07" db="EMBL/GenBank/DDBJ databases">
        <title>PCAP assembly of the Caenorhabditis remanei genome.</title>
        <authorList>
            <consortium name="The Caenorhabditis remanei Sequencing Consortium"/>
            <person name="Wilson R.K."/>
        </authorList>
    </citation>
    <scope>NUCLEOTIDE SEQUENCE [LARGE SCALE GENOMIC DNA]</scope>
    <source>
        <strain evidence="2">PB4641</strain>
    </source>
</reference>
<dbReference type="HOGENOM" id="CLU_2851805_0_0_1"/>